<keyword evidence="3" id="KW-1185">Reference proteome</keyword>
<keyword evidence="1" id="KW-0472">Membrane</keyword>
<evidence type="ECO:0000313" key="3">
    <source>
        <dbReference type="Proteomes" id="UP000305041"/>
    </source>
</evidence>
<name>A0ABY2UTE5_9RHOB</name>
<comment type="caution">
    <text evidence="2">The sequence shown here is derived from an EMBL/GenBank/DDBJ whole genome shotgun (WGS) entry which is preliminary data.</text>
</comment>
<dbReference type="RefSeq" id="WP_138163444.1">
    <property type="nucleotide sequence ID" value="NZ_VAUA01000006.1"/>
</dbReference>
<evidence type="ECO:0008006" key="4">
    <source>
        <dbReference type="Google" id="ProtNLM"/>
    </source>
</evidence>
<dbReference type="Proteomes" id="UP000305041">
    <property type="component" value="Unassembled WGS sequence"/>
</dbReference>
<feature type="transmembrane region" description="Helical" evidence="1">
    <location>
        <begin position="46"/>
        <end position="66"/>
    </location>
</feature>
<reference evidence="2 3" key="1">
    <citation type="submission" date="2019-05" db="EMBL/GenBank/DDBJ databases">
        <title>Draft genome sequence of Pelagicola sp. DSW4-44.</title>
        <authorList>
            <person name="Oh J."/>
        </authorList>
    </citation>
    <scope>NUCLEOTIDE SEQUENCE [LARGE SCALE GENOMIC DNA]</scope>
    <source>
        <strain evidence="2 3">DSW4-44</strain>
    </source>
</reference>
<proteinExistence type="predicted"/>
<dbReference type="EMBL" id="VAUA01000006">
    <property type="protein sequence ID" value="TLP62576.1"/>
    <property type="molecule type" value="Genomic_DNA"/>
</dbReference>
<feature type="transmembrane region" description="Helical" evidence="1">
    <location>
        <begin position="249"/>
        <end position="267"/>
    </location>
</feature>
<feature type="transmembrane region" description="Helical" evidence="1">
    <location>
        <begin position="215"/>
        <end position="237"/>
    </location>
</feature>
<accession>A0ABY2UTE5</accession>
<keyword evidence="1" id="KW-1133">Transmembrane helix</keyword>
<sequence>MTSPNSFQLPFVIQSTPGNGFRWLHLIIGLPILVFIFVSQSENDTFDGLAVIAVISIPCELLRFWIRRTFSFRCVIDTEGVHYKSRLETWDEPLSAYAGVDWHEDTIRDTGRYWQSDSRIDWQAVLGHGSDAKCNVEIASSNMAGRKRVTDRKIWHDAALALGLPERQFKEGTAVATEPMVRDKPEFTPERPTLIEPLPQKSGITVAPLKLRRSLFTWILPVFFTVAFAYFTFVGILTGDLVYAVAENGGLLFSGLILFAFLWLWTLSAFSFRVEAEGVVITSSLGSWVYRTQRADLSQLSEVLTNDAPLGLGPSTLTLNFEGRMRVFFVGVKYHEARAVKRLLATFIA</sequence>
<gene>
    <name evidence="2" type="ORF">FEE96_12600</name>
</gene>
<evidence type="ECO:0000256" key="1">
    <source>
        <dbReference type="SAM" id="Phobius"/>
    </source>
</evidence>
<evidence type="ECO:0000313" key="2">
    <source>
        <dbReference type="EMBL" id="TLP62576.1"/>
    </source>
</evidence>
<organism evidence="2 3">
    <name type="scientific">Parasedimentitalea maritima</name>
    <dbReference type="NCBI Taxonomy" id="2578117"/>
    <lineage>
        <taxon>Bacteria</taxon>
        <taxon>Pseudomonadati</taxon>
        <taxon>Pseudomonadota</taxon>
        <taxon>Alphaproteobacteria</taxon>
        <taxon>Rhodobacterales</taxon>
        <taxon>Paracoccaceae</taxon>
        <taxon>Parasedimentitalea</taxon>
    </lineage>
</organism>
<keyword evidence="1" id="KW-0812">Transmembrane</keyword>
<protein>
    <recommendedName>
        <fullName evidence="4">PH domain-containing protein</fullName>
    </recommendedName>
</protein>
<feature type="transmembrane region" description="Helical" evidence="1">
    <location>
        <begin position="21"/>
        <end position="40"/>
    </location>
</feature>